<protein>
    <submittedName>
        <fullName evidence="1">Uncharacterized protein</fullName>
    </submittedName>
</protein>
<name>A7EH82_SCLS1</name>
<proteinExistence type="predicted"/>
<accession>A7EH82</accession>
<sequence length="29" mass="3539">MRTYKPQTTNLQRGRHLESRLKYEFEAKG</sequence>
<organism evidence="1 2">
    <name type="scientific">Sclerotinia sclerotiorum (strain ATCC 18683 / 1980 / Ss-1)</name>
    <name type="common">White mold</name>
    <name type="synonym">Whetzelinia sclerotiorum</name>
    <dbReference type="NCBI Taxonomy" id="665079"/>
    <lineage>
        <taxon>Eukaryota</taxon>
        <taxon>Fungi</taxon>
        <taxon>Dikarya</taxon>
        <taxon>Ascomycota</taxon>
        <taxon>Pezizomycotina</taxon>
        <taxon>Leotiomycetes</taxon>
        <taxon>Helotiales</taxon>
        <taxon>Sclerotiniaceae</taxon>
        <taxon>Sclerotinia</taxon>
    </lineage>
</organism>
<dbReference type="GeneID" id="5490680"/>
<gene>
    <name evidence="1" type="ORF">SS1G_04674</name>
</gene>
<evidence type="ECO:0000313" key="2">
    <source>
        <dbReference type="Proteomes" id="UP000001312"/>
    </source>
</evidence>
<dbReference type="HOGENOM" id="CLU_3410777_0_0_1"/>
<dbReference type="RefSeq" id="XP_001594866.1">
    <property type="nucleotide sequence ID" value="XM_001594816.1"/>
</dbReference>
<dbReference type="AlphaFoldDB" id="A7EH82"/>
<dbReference type="KEGG" id="ssl:SS1G_04674"/>
<dbReference type="EMBL" id="CH476625">
    <property type="protein sequence ID" value="EDO02198.1"/>
    <property type="molecule type" value="Genomic_DNA"/>
</dbReference>
<reference evidence="2" key="1">
    <citation type="journal article" date="2011" name="PLoS Genet.">
        <title>Genomic analysis of the necrotrophic fungal pathogens Sclerotinia sclerotiorum and Botrytis cinerea.</title>
        <authorList>
            <person name="Amselem J."/>
            <person name="Cuomo C.A."/>
            <person name="van Kan J.A."/>
            <person name="Viaud M."/>
            <person name="Benito E.P."/>
            <person name="Couloux A."/>
            <person name="Coutinho P.M."/>
            <person name="de Vries R.P."/>
            <person name="Dyer P.S."/>
            <person name="Fillinger S."/>
            <person name="Fournier E."/>
            <person name="Gout L."/>
            <person name="Hahn M."/>
            <person name="Kohn L."/>
            <person name="Lapalu N."/>
            <person name="Plummer K.M."/>
            <person name="Pradier J.M."/>
            <person name="Quevillon E."/>
            <person name="Sharon A."/>
            <person name="Simon A."/>
            <person name="ten Have A."/>
            <person name="Tudzynski B."/>
            <person name="Tudzynski P."/>
            <person name="Wincker P."/>
            <person name="Andrew M."/>
            <person name="Anthouard V."/>
            <person name="Beever R.E."/>
            <person name="Beffa R."/>
            <person name="Benoit I."/>
            <person name="Bouzid O."/>
            <person name="Brault B."/>
            <person name="Chen Z."/>
            <person name="Choquer M."/>
            <person name="Collemare J."/>
            <person name="Cotton P."/>
            <person name="Danchin E.G."/>
            <person name="Da Silva C."/>
            <person name="Gautier A."/>
            <person name="Giraud C."/>
            <person name="Giraud T."/>
            <person name="Gonzalez C."/>
            <person name="Grossetete S."/>
            <person name="Guldener U."/>
            <person name="Henrissat B."/>
            <person name="Howlett B.J."/>
            <person name="Kodira C."/>
            <person name="Kretschmer M."/>
            <person name="Lappartient A."/>
            <person name="Leroch M."/>
            <person name="Levis C."/>
            <person name="Mauceli E."/>
            <person name="Neuveglise C."/>
            <person name="Oeser B."/>
            <person name="Pearson M."/>
            <person name="Poulain J."/>
            <person name="Poussereau N."/>
            <person name="Quesneville H."/>
            <person name="Rascle C."/>
            <person name="Schumacher J."/>
            <person name="Segurens B."/>
            <person name="Sexton A."/>
            <person name="Silva E."/>
            <person name="Sirven C."/>
            <person name="Soanes D.M."/>
            <person name="Talbot N.J."/>
            <person name="Templeton M."/>
            <person name="Yandava C."/>
            <person name="Yarden O."/>
            <person name="Zeng Q."/>
            <person name="Rollins J.A."/>
            <person name="Lebrun M.H."/>
            <person name="Dickman M."/>
        </authorList>
    </citation>
    <scope>NUCLEOTIDE SEQUENCE [LARGE SCALE GENOMIC DNA]</scope>
    <source>
        <strain evidence="2">ATCC 18683 / 1980 / Ss-1</strain>
    </source>
</reference>
<dbReference type="InParanoid" id="A7EH82"/>
<evidence type="ECO:0000313" key="1">
    <source>
        <dbReference type="EMBL" id="EDO02198.1"/>
    </source>
</evidence>
<dbReference type="Proteomes" id="UP000001312">
    <property type="component" value="Unassembled WGS sequence"/>
</dbReference>
<keyword evidence="2" id="KW-1185">Reference proteome</keyword>